<dbReference type="EMBL" id="JACVVX010000002">
    <property type="protein sequence ID" value="MBD0414793.1"/>
    <property type="molecule type" value="Genomic_DNA"/>
</dbReference>
<proteinExistence type="predicted"/>
<name>A0A8J6U1R6_9HYPH</name>
<dbReference type="Proteomes" id="UP000643405">
    <property type="component" value="Unassembled WGS sequence"/>
</dbReference>
<sequence length="108" mass="11888">MNRLLPPLHEGHAPIFLHQAFEDALEAFEAWHPGTSEPLVEFEERRVPISSVFGRMRSCTDTLPLRIADHVGALLGSEAGPLLDSGQATYAEAAILLRAMAVERLRNS</sequence>
<dbReference type="AlphaFoldDB" id="A0A8J6U1R6"/>
<keyword evidence="2" id="KW-1185">Reference proteome</keyword>
<evidence type="ECO:0000313" key="1">
    <source>
        <dbReference type="EMBL" id="MBD0414793.1"/>
    </source>
</evidence>
<dbReference type="RefSeq" id="WP_188164213.1">
    <property type="nucleotide sequence ID" value="NZ_JACVVX010000002.1"/>
</dbReference>
<protein>
    <submittedName>
        <fullName evidence="1">Uncharacterized protein</fullName>
    </submittedName>
</protein>
<accession>A0A8J6U1R6</accession>
<evidence type="ECO:0000313" key="2">
    <source>
        <dbReference type="Proteomes" id="UP000643405"/>
    </source>
</evidence>
<organism evidence="1 2">
    <name type="scientific">Oryzicola mucosus</name>
    <dbReference type="NCBI Taxonomy" id="2767425"/>
    <lineage>
        <taxon>Bacteria</taxon>
        <taxon>Pseudomonadati</taxon>
        <taxon>Pseudomonadota</taxon>
        <taxon>Alphaproteobacteria</taxon>
        <taxon>Hyphomicrobiales</taxon>
        <taxon>Phyllobacteriaceae</taxon>
        <taxon>Oryzicola</taxon>
    </lineage>
</organism>
<reference evidence="1" key="1">
    <citation type="submission" date="2020-09" db="EMBL/GenBank/DDBJ databases">
        <title>Genome seq and assembly of Tianweitania sp.</title>
        <authorList>
            <person name="Chhetri G."/>
        </authorList>
    </citation>
    <scope>NUCLEOTIDE SEQUENCE</scope>
    <source>
        <strain evidence="1">Rool2</strain>
    </source>
</reference>
<comment type="caution">
    <text evidence="1">The sequence shown here is derived from an EMBL/GenBank/DDBJ whole genome shotgun (WGS) entry which is preliminary data.</text>
</comment>
<gene>
    <name evidence="1" type="ORF">ICI42_09020</name>
</gene>